<dbReference type="GO" id="GO:0004252">
    <property type="term" value="F:serine-type endopeptidase activity"/>
    <property type="evidence" value="ECO:0007669"/>
    <property type="project" value="InterPro"/>
</dbReference>
<sequence length="352" mass="37059">MAVWLQISAPADGAPAAKAVKTDQTKAGSTYTYQQDPVPQVIQKMSPSVVGIMGKTPNGGTSKGEDRYNLAHGTGVILRENGWIVTNAHVVSGLSGIQIVTSDGKTYKARIVHADAISDIAVVKINAKGLKPAAFAASSQNSQVGEQVVAIGTPISFTLRNSATAGIVSGLNRSVDGSYRLIQTDTAINPGNSGGPLVNMKGEVIGINSMKFSAVGIENMGFSIPSETVSYVVKHLMSYGEVRRAGLGLTLEESFSAIIGLPSDDPLAVTQVISSQAEKAGISEGDVLYAVNGRRVYSIVDINEMLKSYMPGSQVKLLMQRDGDIVSVPLTLSSGNDTVSIPEMEEEEQESW</sequence>
<evidence type="ECO:0000256" key="3">
    <source>
        <dbReference type="ARBA" id="ARBA00022801"/>
    </source>
</evidence>
<keyword evidence="4" id="KW-0720">Serine protease</keyword>
<dbReference type="EMBL" id="JABBPN010000011">
    <property type="protein sequence ID" value="NMO96687.1"/>
    <property type="molecule type" value="Genomic_DNA"/>
</dbReference>
<reference evidence="6 7" key="1">
    <citation type="submission" date="2020-04" db="EMBL/GenBank/DDBJ databases">
        <title>Paenibacillus algicola sp. nov., a novel marine bacterium producing alginate lyase.</title>
        <authorList>
            <person name="Huang H."/>
        </authorList>
    </citation>
    <scope>NUCLEOTIDE SEQUENCE [LARGE SCALE GENOMIC DNA]</scope>
    <source>
        <strain evidence="6 7">L7-75</strain>
    </source>
</reference>
<dbReference type="PANTHER" id="PTHR43343:SF3">
    <property type="entry name" value="PROTEASE DO-LIKE 8, CHLOROPLASTIC"/>
    <property type="match status" value="1"/>
</dbReference>
<dbReference type="InterPro" id="IPR043504">
    <property type="entry name" value="Peptidase_S1_PA_chymotrypsin"/>
</dbReference>
<keyword evidence="3" id="KW-0378">Hydrolase</keyword>
<dbReference type="InterPro" id="IPR036034">
    <property type="entry name" value="PDZ_sf"/>
</dbReference>
<dbReference type="SMART" id="SM00228">
    <property type="entry name" value="PDZ"/>
    <property type="match status" value="1"/>
</dbReference>
<evidence type="ECO:0000313" key="7">
    <source>
        <dbReference type="Proteomes" id="UP000565468"/>
    </source>
</evidence>
<dbReference type="Proteomes" id="UP000565468">
    <property type="component" value="Unassembled WGS sequence"/>
</dbReference>
<evidence type="ECO:0000256" key="2">
    <source>
        <dbReference type="ARBA" id="ARBA00022670"/>
    </source>
</evidence>
<dbReference type="Gene3D" id="2.30.42.10">
    <property type="match status" value="1"/>
</dbReference>
<comment type="caution">
    <text evidence="6">The sequence shown here is derived from an EMBL/GenBank/DDBJ whole genome shotgun (WGS) entry which is preliminary data.</text>
</comment>
<dbReference type="AlphaFoldDB" id="A0A848M6S8"/>
<evidence type="ECO:0000313" key="6">
    <source>
        <dbReference type="EMBL" id="NMO96687.1"/>
    </source>
</evidence>
<dbReference type="Pfam" id="PF13180">
    <property type="entry name" value="PDZ_2"/>
    <property type="match status" value="1"/>
</dbReference>
<proteinExistence type="inferred from homology"/>
<accession>A0A848M6S8</accession>
<feature type="domain" description="PDZ" evidence="5">
    <location>
        <begin position="245"/>
        <end position="323"/>
    </location>
</feature>
<keyword evidence="2 6" id="KW-0645">Protease</keyword>
<dbReference type="Pfam" id="PF13365">
    <property type="entry name" value="Trypsin_2"/>
    <property type="match status" value="1"/>
</dbReference>
<dbReference type="InterPro" id="IPR001478">
    <property type="entry name" value="PDZ"/>
</dbReference>
<comment type="similarity">
    <text evidence="1">Belongs to the peptidase S1C family.</text>
</comment>
<gene>
    <name evidence="6" type="ORF">HII30_12985</name>
</gene>
<dbReference type="SUPFAM" id="SSF50156">
    <property type="entry name" value="PDZ domain-like"/>
    <property type="match status" value="1"/>
</dbReference>
<name>A0A848M6S8_PAELE</name>
<dbReference type="PANTHER" id="PTHR43343">
    <property type="entry name" value="PEPTIDASE S12"/>
    <property type="match status" value="1"/>
</dbReference>
<organism evidence="6 7">
    <name type="scientific">Paenibacillus lemnae</name>
    <dbReference type="NCBI Taxonomy" id="1330551"/>
    <lineage>
        <taxon>Bacteria</taxon>
        <taxon>Bacillati</taxon>
        <taxon>Bacillota</taxon>
        <taxon>Bacilli</taxon>
        <taxon>Bacillales</taxon>
        <taxon>Paenibacillaceae</taxon>
        <taxon>Paenibacillus</taxon>
    </lineage>
</organism>
<dbReference type="PRINTS" id="PR00834">
    <property type="entry name" value="PROTEASES2C"/>
</dbReference>
<evidence type="ECO:0000256" key="1">
    <source>
        <dbReference type="ARBA" id="ARBA00010541"/>
    </source>
</evidence>
<dbReference type="SUPFAM" id="SSF50494">
    <property type="entry name" value="Trypsin-like serine proteases"/>
    <property type="match status" value="1"/>
</dbReference>
<keyword evidence="7" id="KW-1185">Reference proteome</keyword>
<dbReference type="InterPro" id="IPR009003">
    <property type="entry name" value="Peptidase_S1_PA"/>
</dbReference>
<evidence type="ECO:0000259" key="5">
    <source>
        <dbReference type="SMART" id="SM00228"/>
    </source>
</evidence>
<dbReference type="InterPro" id="IPR051201">
    <property type="entry name" value="Chloro_Bact_Ser_Proteases"/>
</dbReference>
<protein>
    <submittedName>
        <fullName evidence="6">Trypsin-like serine protease</fullName>
    </submittedName>
</protein>
<dbReference type="InterPro" id="IPR001940">
    <property type="entry name" value="Peptidase_S1C"/>
</dbReference>
<dbReference type="Gene3D" id="2.40.10.10">
    <property type="entry name" value="Trypsin-like serine proteases"/>
    <property type="match status" value="2"/>
</dbReference>
<dbReference type="GO" id="GO:0006508">
    <property type="term" value="P:proteolysis"/>
    <property type="evidence" value="ECO:0007669"/>
    <property type="project" value="UniProtKB-KW"/>
</dbReference>
<evidence type="ECO:0000256" key="4">
    <source>
        <dbReference type="ARBA" id="ARBA00022825"/>
    </source>
</evidence>